<protein>
    <submittedName>
        <fullName evidence="3">Uncharacterized protein</fullName>
    </submittedName>
</protein>
<evidence type="ECO:0000313" key="4">
    <source>
        <dbReference type="Proteomes" id="UP000290288"/>
    </source>
</evidence>
<feature type="signal peptide" evidence="2">
    <location>
        <begin position="1"/>
        <end position="24"/>
    </location>
</feature>
<gene>
    <name evidence="3" type="ORF">EST38_g5732</name>
</gene>
<evidence type="ECO:0000256" key="1">
    <source>
        <dbReference type="SAM" id="MobiDB-lite"/>
    </source>
</evidence>
<dbReference type="AlphaFoldDB" id="A0A4Q2DLS5"/>
<comment type="caution">
    <text evidence="3">The sequence shown here is derived from an EMBL/GenBank/DDBJ whole genome shotgun (WGS) entry which is preliminary data.</text>
</comment>
<keyword evidence="4" id="KW-1185">Reference proteome</keyword>
<name>A0A4Q2DLS5_9AGAR</name>
<dbReference type="EMBL" id="SDEE01000165">
    <property type="protein sequence ID" value="RXW20122.1"/>
    <property type="molecule type" value="Genomic_DNA"/>
</dbReference>
<accession>A0A4Q2DLS5</accession>
<reference evidence="3 4" key="1">
    <citation type="submission" date="2019-01" db="EMBL/GenBank/DDBJ databases">
        <title>Draft genome sequence of Psathyrella aberdarensis IHI B618.</title>
        <authorList>
            <person name="Buettner E."/>
            <person name="Kellner H."/>
        </authorList>
    </citation>
    <scope>NUCLEOTIDE SEQUENCE [LARGE SCALE GENOMIC DNA]</scope>
    <source>
        <strain evidence="3 4">IHI B618</strain>
    </source>
</reference>
<organism evidence="3 4">
    <name type="scientific">Candolleomyces aberdarensis</name>
    <dbReference type="NCBI Taxonomy" id="2316362"/>
    <lineage>
        <taxon>Eukaryota</taxon>
        <taxon>Fungi</taxon>
        <taxon>Dikarya</taxon>
        <taxon>Basidiomycota</taxon>
        <taxon>Agaricomycotina</taxon>
        <taxon>Agaricomycetes</taxon>
        <taxon>Agaricomycetidae</taxon>
        <taxon>Agaricales</taxon>
        <taxon>Agaricineae</taxon>
        <taxon>Psathyrellaceae</taxon>
        <taxon>Candolleomyces</taxon>
    </lineage>
</organism>
<evidence type="ECO:0000313" key="3">
    <source>
        <dbReference type="EMBL" id="RXW20122.1"/>
    </source>
</evidence>
<feature type="region of interest" description="Disordered" evidence="1">
    <location>
        <begin position="48"/>
        <end position="82"/>
    </location>
</feature>
<evidence type="ECO:0000256" key="2">
    <source>
        <dbReference type="SAM" id="SignalP"/>
    </source>
</evidence>
<proteinExistence type="predicted"/>
<dbReference type="OrthoDB" id="10338282at2759"/>
<keyword evidence="2" id="KW-0732">Signal</keyword>
<dbReference type="Proteomes" id="UP000290288">
    <property type="component" value="Unassembled WGS sequence"/>
</dbReference>
<feature type="chain" id="PRO_5020263313" evidence="2">
    <location>
        <begin position="25"/>
        <end position="82"/>
    </location>
</feature>
<dbReference type="PROSITE" id="PS51257">
    <property type="entry name" value="PROKAR_LIPOPROTEIN"/>
    <property type="match status" value="1"/>
</dbReference>
<sequence>MLTKLNNTFPLILALLITIQSCNGAPTAVYNRGYAGAATATSVARDPTELQLFGREPSSFRYKNPTPDKTSDAPPVNVTEGP</sequence>